<dbReference type="AlphaFoldDB" id="A0A1J1HGC9"/>
<evidence type="ECO:0000256" key="5">
    <source>
        <dbReference type="ARBA" id="ARBA00022833"/>
    </source>
</evidence>
<dbReference type="GO" id="GO:0000981">
    <property type="term" value="F:DNA-binding transcription factor activity, RNA polymerase II-specific"/>
    <property type="evidence" value="ECO:0007669"/>
    <property type="project" value="TreeGrafter"/>
</dbReference>
<organism evidence="11 12">
    <name type="scientific">Clunio marinus</name>
    <dbReference type="NCBI Taxonomy" id="568069"/>
    <lineage>
        <taxon>Eukaryota</taxon>
        <taxon>Metazoa</taxon>
        <taxon>Ecdysozoa</taxon>
        <taxon>Arthropoda</taxon>
        <taxon>Hexapoda</taxon>
        <taxon>Insecta</taxon>
        <taxon>Pterygota</taxon>
        <taxon>Neoptera</taxon>
        <taxon>Endopterygota</taxon>
        <taxon>Diptera</taxon>
        <taxon>Nematocera</taxon>
        <taxon>Chironomoidea</taxon>
        <taxon>Chironomidae</taxon>
        <taxon>Clunio</taxon>
    </lineage>
</organism>
<protein>
    <submittedName>
        <fullName evidence="11">CLUMA_CG000447, isoform A</fullName>
    </submittedName>
</protein>
<sequence length="562" mass="66476">MELEKIKSFCQFCMQEQMNIKPMIPINKELKQNFFELTRYKLNTKRYSEFICCEPCLKEFESVIAYRETLLKNQKVLKDLYAKSSTKSSLSIEKIVKNDEEIENEQDVSQVFDIEICSKEFVDTEALVVCENCHEELNESSLDHHVCPPMKVEELEESYEEFLEDYDVLENEDSDTKKKKYAKKRLKDPITCPKCNRLFYYKAYFQFHYKDVHSEDREEICQFCGKLFKNSRRLNSHILIHQNDSEKKHKCDKCSRQFNFSGDLTRHKRVHENVKPYKCHLCPKSFIQSYALKLHINVHNNVRYTCDLCAAHFGGKPTLKKHMIKCSNGVAVKRSARSNAVERDRYKCLVEACKKQFSSRKYLGIHLEKVHDMKFECFELTCLECQLVFETTGEYSIHVKTHSCNFVCDLCKLRFRTDAKLQAHIKKLHKEGDDRPFICPEVDCGARFKRAEHLKGHQLYKHSDERKFECNLCDLKFRQRGEFNIHMRVHMNSKPFACWQCNFVCTTSSNLRQHMSLVHNETCIYLCKICHQTFKYNTDLTQHKKEHSATTTTTTFEVIEAN</sequence>
<feature type="domain" description="C2H2-type" evidence="10">
    <location>
        <begin position="525"/>
        <end position="552"/>
    </location>
</feature>
<dbReference type="GO" id="GO:0000978">
    <property type="term" value="F:RNA polymerase II cis-regulatory region sequence-specific DNA binding"/>
    <property type="evidence" value="ECO:0007669"/>
    <property type="project" value="TreeGrafter"/>
</dbReference>
<evidence type="ECO:0000256" key="2">
    <source>
        <dbReference type="ARBA" id="ARBA00022723"/>
    </source>
</evidence>
<evidence type="ECO:0000313" key="11">
    <source>
        <dbReference type="EMBL" id="CRK86610.1"/>
    </source>
</evidence>
<feature type="domain" description="C2H2-type" evidence="10">
    <location>
        <begin position="277"/>
        <end position="304"/>
    </location>
</feature>
<dbReference type="PROSITE" id="PS50157">
    <property type="entry name" value="ZINC_FINGER_C2H2_2"/>
    <property type="match status" value="9"/>
</dbReference>
<dbReference type="GO" id="GO:0008270">
    <property type="term" value="F:zinc ion binding"/>
    <property type="evidence" value="ECO:0007669"/>
    <property type="project" value="UniProtKB-KW"/>
</dbReference>
<dbReference type="FunFam" id="3.30.160.60:FF:000065">
    <property type="entry name" value="B-cell CLL/lymphoma 6, member B"/>
    <property type="match status" value="1"/>
</dbReference>
<dbReference type="OrthoDB" id="7785365at2759"/>
<dbReference type="SUPFAM" id="SSF57667">
    <property type="entry name" value="beta-beta-alpha zinc fingers"/>
    <property type="match status" value="4"/>
</dbReference>
<gene>
    <name evidence="11" type="ORF">CLUMA_CG000447</name>
</gene>
<dbReference type="Proteomes" id="UP000183832">
    <property type="component" value="Unassembled WGS sequence"/>
</dbReference>
<evidence type="ECO:0000256" key="1">
    <source>
        <dbReference type="ARBA" id="ARBA00004123"/>
    </source>
</evidence>
<comment type="similarity">
    <text evidence="8">Belongs to the snail C2H2-type zinc-finger protein family.</text>
</comment>
<dbReference type="InterPro" id="IPR013087">
    <property type="entry name" value="Znf_C2H2_type"/>
</dbReference>
<dbReference type="Pfam" id="PF00096">
    <property type="entry name" value="zf-C2H2"/>
    <property type="match status" value="7"/>
</dbReference>
<feature type="domain" description="C2H2-type" evidence="10">
    <location>
        <begin position="219"/>
        <end position="246"/>
    </location>
</feature>
<dbReference type="SMART" id="SM00355">
    <property type="entry name" value="ZnF_C2H2"/>
    <property type="match status" value="12"/>
</dbReference>
<keyword evidence="2" id="KW-0479">Metal-binding</keyword>
<feature type="domain" description="C2H2-type" evidence="10">
    <location>
        <begin position="437"/>
        <end position="467"/>
    </location>
</feature>
<dbReference type="EMBL" id="CVRI01000002">
    <property type="protein sequence ID" value="CRK86610.1"/>
    <property type="molecule type" value="Genomic_DNA"/>
</dbReference>
<dbReference type="PANTHER" id="PTHR24388:SF54">
    <property type="entry name" value="PROTEIN ESCARGOT"/>
    <property type="match status" value="1"/>
</dbReference>
<keyword evidence="5" id="KW-0862">Zinc</keyword>
<feature type="domain" description="C2H2-type" evidence="10">
    <location>
        <begin position="346"/>
        <end position="376"/>
    </location>
</feature>
<keyword evidence="7" id="KW-0539">Nucleus</keyword>
<feature type="domain" description="C2H2-type" evidence="10">
    <location>
        <begin position="190"/>
        <end position="218"/>
    </location>
</feature>
<name>A0A1J1HGC9_9DIPT</name>
<feature type="domain" description="C2H2-type" evidence="10">
    <location>
        <begin position="249"/>
        <end position="276"/>
    </location>
</feature>
<dbReference type="Gene3D" id="3.30.160.60">
    <property type="entry name" value="Classic Zinc Finger"/>
    <property type="match status" value="8"/>
</dbReference>
<reference evidence="11 12" key="1">
    <citation type="submission" date="2015-04" db="EMBL/GenBank/DDBJ databases">
        <authorList>
            <person name="Syromyatnikov M.Y."/>
            <person name="Popov V.N."/>
        </authorList>
    </citation>
    <scope>NUCLEOTIDE SEQUENCE [LARGE SCALE GENOMIC DNA]</scope>
</reference>
<evidence type="ECO:0000256" key="4">
    <source>
        <dbReference type="ARBA" id="ARBA00022771"/>
    </source>
</evidence>
<dbReference type="InterPro" id="IPR036236">
    <property type="entry name" value="Znf_C2H2_sf"/>
</dbReference>
<feature type="domain" description="C2H2-type" evidence="10">
    <location>
        <begin position="468"/>
        <end position="495"/>
    </location>
</feature>
<proteinExistence type="inferred from homology"/>
<evidence type="ECO:0000256" key="7">
    <source>
        <dbReference type="ARBA" id="ARBA00023242"/>
    </source>
</evidence>
<evidence type="ECO:0000256" key="6">
    <source>
        <dbReference type="ARBA" id="ARBA00023125"/>
    </source>
</evidence>
<dbReference type="PROSITE" id="PS00028">
    <property type="entry name" value="ZINC_FINGER_C2H2_1"/>
    <property type="match status" value="10"/>
</dbReference>
<evidence type="ECO:0000256" key="3">
    <source>
        <dbReference type="ARBA" id="ARBA00022737"/>
    </source>
</evidence>
<keyword evidence="6" id="KW-0238">DNA-binding</keyword>
<feature type="domain" description="C2H2-type" evidence="10">
    <location>
        <begin position="406"/>
        <end position="434"/>
    </location>
</feature>
<comment type="subcellular location">
    <subcellularLocation>
        <location evidence="1">Nucleus</location>
    </subcellularLocation>
</comment>
<dbReference type="STRING" id="568069.A0A1J1HGC9"/>
<accession>A0A1J1HGC9</accession>
<keyword evidence="4 9" id="KW-0863">Zinc-finger</keyword>
<dbReference type="InterPro" id="IPR050527">
    <property type="entry name" value="Snail/Krueppel_Znf"/>
</dbReference>
<keyword evidence="3" id="KW-0677">Repeat</keyword>
<evidence type="ECO:0000259" key="10">
    <source>
        <dbReference type="PROSITE" id="PS50157"/>
    </source>
</evidence>
<keyword evidence="12" id="KW-1185">Reference proteome</keyword>
<dbReference type="PANTHER" id="PTHR24388">
    <property type="entry name" value="ZINC FINGER PROTEIN"/>
    <property type="match status" value="1"/>
</dbReference>
<evidence type="ECO:0000256" key="8">
    <source>
        <dbReference type="ARBA" id="ARBA00037948"/>
    </source>
</evidence>
<evidence type="ECO:0000313" key="12">
    <source>
        <dbReference type="Proteomes" id="UP000183832"/>
    </source>
</evidence>
<evidence type="ECO:0000256" key="9">
    <source>
        <dbReference type="PROSITE-ProRule" id="PRU00042"/>
    </source>
</evidence>